<evidence type="ECO:0000313" key="2">
    <source>
        <dbReference type="Proteomes" id="UP000193920"/>
    </source>
</evidence>
<dbReference type="AlphaFoldDB" id="A0A1Y1YDB6"/>
<proteinExistence type="predicted"/>
<comment type="caution">
    <text evidence="1">The sequence shown here is derived from an EMBL/GenBank/DDBJ whole genome shotgun (WGS) entry which is preliminary data.</text>
</comment>
<dbReference type="Proteomes" id="UP000193920">
    <property type="component" value="Unassembled WGS sequence"/>
</dbReference>
<dbReference type="EMBL" id="MCOG01000635">
    <property type="protein sequence ID" value="ORX95982.1"/>
    <property type="molecule type" value="Genomic_DNA"/>
</dbReference>
<name>A0A1Y1YDB6_9FUNG</name>
<sequence>MNKILENKIDTYINNNNYQVNAINHKDSSSNESANEIEQEQNEINTKDNKEISEFKKEILEDHFINLNAEEYIKDRDNSRKIIKYNDISNTTEKYATKKQNEIKIGELVKVKKFSRYKLDPYFVGPYQVVKKKFNTVQLMDPNTHTCLERPVHLKNIIKFNTTNV</sequence>
<keyword evidence="2" id="KW-1185">Reference proteome</keyword>
<gene>
    <name evidence="1" type="ORF">LY90DRAFT_709667</name>
</gene>
<accession>A0A1Y1YDB6</accession>
<protein>
    <submittedName>
        <fullName evidence="1">Uncharacterized protein</fullName>
    </submittedName>
</protein>
<reference evidence="1 2" key="1">
    <citation type="submission" date="2016-08" db="EMBL/GenBank/DDBJ databases">
        <title>A Parts List for Fungal Cellulosomes Revealed by Comparative Genomics.</title>
        <authorList>
            <consortium name="DOE Joint Genome Institute"/>
            <person name="Haitjema C.H."/>
            <person name="Gilmore S.P."/>
            <person name="Henske J.K."/>
            <person name="Solomon K.V."/>
            <person name="De Groot R."/>
            <person name="Kuo A."/>
            <person name="Mondo S.J."/>
            <person name="Salamov A.A."/>
            <person name="Labutti K."/>
            <person name="Zhao Z."/>
            <person name="Chiniquy J."/>
            <person name="Barry K."/>
            <person name="Brewer H.M."/>
            <person name="Purvine S.O."/>
            <person name="Wright A.T."/>
            <person name="Boxma B."/>
            <person name="Van Alen T."/>
            <person name="Hackstein J.H."/>
            <person name="Baker S.E."/>
            <person name="Grigoriev I.V."/>
            <person name="O'Malley M.A."/>
        </authorList>
    </citation>
    <scope>NUCLEOTIDE SEQUENCE [LARGE SCALE GENOMIC DNA]</scope>
    <source>
        <strain evidence="1 2">G1</strain>
    </source>
</reference>
<dbReference type="OrthoDB" id="413122at2759"/>
<organism evidence="1 2">
    <name type="scientific">Neocallimastix californiae</name>
    <dbReference type="NCBI Taxonomy" id="1754190"/>
    <lineage>
        <taxon>Eukaryota</taxon>
        <taxon>Fungi</taxon>
        <taxon>Fungi incertae sedis</taxon>
        <taxon>Chytridiomycota</taxon>
        <taxon>Chytridiomycota incertae sedis</taxon>
        <taxon>Neocallimastigomycetes</taxon>
        <taxon>Neocallimastigales</taxon>
        <taxon>Neocallimastigaceae</taxon>
        <taxon>Neocallimastix</taxon>
    </lineage>
</organism>
<evidence type="ECO:0000313" key="1">
    <source>
        <dbReference type="EMBL" id="ORX95982.1"/>
    </source>
</evidence>